<dbReference type="SUPFAM" id="SSF52540">
    <property type="entry name" value="P-loop containing nucleoside triphosphate hydrolases"/>
    <property type="match status" value="1"/>
</dbReference>
<keyword evidence="2" id="KW-0378">Hydrolase</keyword>
<dbReference type="EMBL" id="AP014704">
    <property type="protein sequence ID" value="BAQ48059.1"/>
    <property type="molecule type" value="Genomic_DNA"/>
</dbReference>
<feature type="domain" description="Helicase ATP-binding" evidence="1">
    <location>
        <begin position="46"/>
        <end position="313"/>
    </location>
</feature>
<dbReference type="AlphaFoldDB" id="A0A0C6FRL9"/>
<dbReference type="SMART" id="SM00487">
    <property type="entry name" value="DEXDc"/>
    <property type="match status" value="1"/>
</dbReference>
<dbReference type="InterPro" id="IPR011545">
    <property type="entry name" value="DEAD/DEAH_box_helicase_dom"/>
</dbReference>
<evidence type="ECO:0000313" key="3">
    <source>
        <dbReference type="Proteomes" id="UP000061432"/>
    </source>
</evidence>
<gene>
    <name evidence="2" type="ORF">Maq22A_c25920</name>
</gene>
<accession>A0A0C6FRL9</accession>
<dbReference type="GO" id="GO:0004386">
    <property type="term" value="F:helicase activity"/>
    <property type="evidence" value="ECO:0007669"/>
    <property type="project" value="UniProtKB-KW"/>
</dbReference>
<dbReference type="Proteomes" id="UP000061432">
    <property type="component" value="Chromosome"/>
</dbReference>
<dbReference type="STRING" id="270351.Maq22A_c25920"/>
<dbReference type="OrthoDB" id="366844at2"/>
<dbReference type="KEGG" id="maqu:Maq22A_c25920"/>
<dbReference type="Pfam" id="PF00270">
    <property type="entry name" value="DEAD"/>
    <property type="match status" value="1"/>
</dbReference>
<dbReference type="InterPro" id="IPR014001">
    <property type="entry name" value="Helicase_ATP-bd"/>
</dbReference>
<proteinExistence type="predicted"/>
<keyword evidence="2" id="KW-0347">Helicase</keyword>
<keyword evidence="2" id="KW-0547">Nucleotide-binding</keyword>
<dbReference type="RefSeq" id="WP_082742676.1">
    <property type="nucleotide sequence ID" value="NZ_AP014704.1"/>
</dbReference>
<sequence>MVDFKKLREAKAKPKPINPRDIFNSLPKPQGINDLYASQAEVLDAWFPRREDKDVVVKLHTGGGKTLVALLMAQSVMNETGEPVLYLAPTNQLVEQVLSKSNEYGIPALPYTKGQPLPAEFHDGKAVLVGAYETLFTGRSKFGVRGSGQEVVKVGAIVLDDAHVALSSVRKAFSLDISAKDHKEVYTELADRFRPAFREIGRNGSFSDIVTGKEFGVIEVPSWAWHRKLDEIQQYLSGKVDDIDAYVWPFLRDNLGVCHCIFSKSGISITPIFPPVDMLPTFDDAKRRIYMSATIADDSEIVRTFGASPDAVGKPITSTSLAGVGERMILVPGLMKLSDPIVPLVKGLSTWLAGHKQGVAILTPSGAAAKHWTDIADYPEKTTAVSQKVAAMQAGETYGPLVLANRYDGIDLAGSACRFLVLDNLPQGTSNYDVFRMNVVADAAVNSLLAQRIEQGIGRGTRGGADYCVIVLIGTKLVGWIGRKKNLDFLTASTRVQLKLGQEVSEAVATSKEVGDTILKCLRRDPDWVGYHASELADAANAAPIDLLALKVAAVERRAFRLQRLGQYEKALAAIEILMGDEALKADAQRRAWLAALAARIAHQMDDDAKGQTLQTTAYSVNNNHSL</sequence>
<dbReference type="GO" id="GO:0016818">
    <property type="term" value="F:hydrolase activity, acting on acid anhydrides, in phosphorus-containing anhydrides"/>
    <property type="evidence" value="ECO:0007669"/>
    <property type="project" value="InterPro"/>
</dbReference>
<dbReference type="GO" id="GO:0003676">
    <property type="term" value="F:nucleic acid binding"/>
    <property type="evidence" value="ECO:0007669"/>
    <property type="project" value="InterPro"/>
</dbReference>
<dbReference type="GO" id="GO:0006139">
    <property type="term" value="P:nucleobase-containing compound metabolic process"/>
    <property type="evidence" value="ECO:0007669"/>
    <property type="project" value="InterPro"/>
</dbReference>
<dbReference type="Gene3D" id="3.40.50.300">
    <property type="entry name" value="P-loop containing nucleotide triphosphate hydrolases"/>
    <property type="match status" value="2"/>
</dbReference>
<keyword evidence="2" id="KW-0067">ATP-binding</keyword>
<evidence type="ECO:0000313" key="2">
    <source>
        <dbReference type="EMBL" id="BAQ48059.1"/>
    </source>
</evidence>
<reference evidence="2 3" key="1">
    <citation type="journal article" date="2015" name="Genome Announc.">
        <title>Complete Genome Sequence of Methylobacterium aquaticum Strain 22A, Isolated from Racomitrium japonicum Moss.</title>
        <authorList>
            <person name="Tani A."/>
            <person name="Ogura Y."/>
            <person name="Hayashi T."/>
            <person name="Kimbara K."/>
        </authorList>
    </citation>
    <scope>NUCLEOTIDE SEQUENCE [LARGE SCALE GENOMIC DNA]</scope>
    <source>
        <strain evidence="2 3">MA-22A</strain>
    </source>
</reference>
<name>A0A0C6FRL9_9HYPH</name>
<protein>
    <submittedName>
        <fullName evidence="2">Superfamily II helicase</fullName>
    </submittedName>
</protein>
<dbReference type="PATRIC" id="fig|270351.10.peg.4974"/>
<dbReference type="InterPro" id="IPR006555">
    <property type="entry name" value="ATP-dep_Helicase_C"/>
</dbReference>
<evidence type="ECO:0000259" key="1">
    <source>
        <dbReference type="PROSITE" id="PS51192"/>
    </source>
</evidence>
<dbReference type="InterPro" id="IPR027417">
    <property type="entry name" value="P-loop_NTPase"/>
</dbReference>
<organism evidence="2 3">
    <name type="scientific">Methylobacterium aquaticum</name>
    <dbReference type="NCBI Taxonomy" id="270351"/>
    <lineage>
        <taxon>Bacteria</taxon>
        <taxon>Pseudomonadati</taxon>
        <taxon>Pseudomonadota</taxon>
        <taxon>Alphaproteobacteria</taxon>
        <taxon>Hyphomicrobiales</taxon>
        <taxon>Methylobacteriaceae</taxon>
        <taxon>Methylobacterium</taxon>
    </lineage>
</organism>
<dbReference type="PROSITE" id="PS51192">
    <property type="entry name" value="HELICASE_ATP_BIND_1"/>
    <property type="match status" value="1"/>
</dbReference>
<dbReference type="SMART" id="SM00491">
    <property type="entry name" value="HELICc2"/>
    <property type="match status" value="1"/>
</dbReference>
<dbReference type="GO" id="GO:0005524">
    <property type="term" value="F:ATP binding"/>
    <property type="evidence" value="ECO:0007669"/>
    <property type="project" value="InterPro"/>
</dbReference>
<reference evidence="3" key="2">
    <citation type="submission" date="2015-01" db="EMBL/GenBank/DDBJ databases">
        <title>Complete genome sequence of Methylobacterium aquaticum strain 22A.</title>
        <authorList>
            <person name="Tani A."/>
            <person name="Ogura Y."/>
            <person name="Hayashi T."/>
        </authorList>
    </citation>
    <scope>NUCLEOTIDE SEQUENCE [LARGE SCALE GENOMIC DNA]</scope>
    <source>
        <strain evidence="3">MA-22A</strain>
    </source>
</reference>